<dbReference type="InterPro" id="IPR001806">
    <property type="entry name" value="Small_GTPase"/>
</dbReference>
<dbReference type="GO" id="GO:0005525">
    <property type="term" value="F:GTP binding"/>
    <property type="evidence" value="ECO:0007669"/>
    <property type="project" value="InterPro"/>
</dbReference>
<feature type="non-terminal residue" evidence="1">
    <location>
        <position position="55"/>
    </location>
</feature>
<accession>A0A9W9YN49</accession>
<reference evidence="1" key="1">
    <citation type="submission" date="2023-01" db="EMBL/GenBank/DDBJ databases">
        <title>Genome assembly of the deep-sea coral Lophelia pertusa.</title>
        <authorList>
            <person name="Herrera S."/>
            <person name="Cordes E."/>
        </authorList>
    </citation>
    <scope>NUCLEOTIDE SEQUENCE</scope>
    <source>
        <strain evidence="1">USNM1676648</strain>
        <tissue evidence="1">Polyp</tissue>
    </source>
</reference>
<evidence type="ECO:0000313" key="1">
    <source>
        <dbReference type="EMBL" id="KAJ7358923.1"/>
    </source>
</evidence>
<keyword evidence="2" id="KW-1185">Reference proteome</keyword>
<dbReference type="Proteomes" id="UP001163046">
    <property type="component" value="Unassembled WGS sequence"/>
</dbReference>
<protein>
    <submittedName>
        <fullName evidence="1">Uncharacterized protein</fullName>
    </submittedName>
</protein>
<dbReference type="EMBL" id="MU827314">
    <property type="protein sequence ID" value="KAJ7358923.1"/>
    <property type="molecule type" value="Genomic_DNA"/>
</dbReference>
<proteinExistence type="predicted"/>
<sequence length="55" mass="6066">MESNERKLLMEEAESRVIKCVIVGDGGVGKTSLLVSYLMNGFPNDYIQRLSTTTA</sequence>
<dbReference type="Gene3D" id="3.40.50.300">
    <property type="entry name" value="P-loop containing nucleotide triphosphate hydrolases"/>
    <property type="match status" value="1"/>
</dbReference>
<organism evidence="1 2">
    <name type="scientific">Desmophyllum pertusum</name>
    <dbReference type="NCBI Taxonomy" id="174260"/>
    <lineage>
        <taxon>Eukaryota</taxon>
        <taxon>Metazoa</taxon>
        <taxon>Cnidaria</taxon>
        <taxon>Anthozoa</taxon>
        <taxon>Hexacorallia</taxon>
        <taxon>Scleractinia</taxon>
        <taxon>Caryophylliina</taxon>
        <taxon>Caryophylliidae</taxon>
        <taxon>Desmophyllum</taxon>
    </lineage>
</organism>
<dbReference type="AlphaFoldDB" id="A0A9W9YN49"/>
<name>A0A9W9YN49_9CNID</name>
<evidence type="ECO:0000313" key="2">
    <source>
        <dbReference type="Proteomes" id="UP001163046"/>
    </source>
</evidence>
<dbReference type="OrthoDB" id="8830751at2759"/>
<comment type="caution">
    <text evidence="1">The sequence shown here is derived from an EMBL/GenBank/DDBJ whole genome shotgun (WGS) entry which is preliminary data.</text>
</comment>
<dbReference type="Pfam" id="PF00071">
    <property type="entry name" value="Ras"/>
    <property type="match status" value="1"/>
</dbReference>
<dbReference type="InterPro" id="IPR027417">
    <property type="entry name" value="P-loop_NTPase"/>
</dbReference>
<dbReference type="SUPFAM" id="SSF52540">
    <property type="entry name" value="P-loop containing nucleoside triphosphate hydrolases"/>
    <property type="match status" value="1"/>
</dbReference>
<gene>
    <name evidence="1" type="ORF">OS493_020764</name>
</gene>
<dbReference type="GO" id="GO:0003924">
    <property type="term" value="F:GTPase activity"/>
    <property type="evidence" value="ECO:0007669"/>
    <property type="project" value="InterPro"/>
</dbReference>